<dbReference type="InterPro" id="IPR051105">
    <property type="entry name" value="WWC/KIBRA_Hippo_Reg"/>
</dbReference>
<dbReference type="GO" id="GO:0005737">
    <property type="term" value="C:cytoplasm"/>
    <property type="evidence" value="ECO:0007669"/>
    <property type="project" value="UniProtKB-SubCell"/>
</dbReference>
<dbReference type="EMBL" id="JADCNM010000002">
    <property type="protein sequence ID" value="KAG0495161.1"/>
    <property type="molecule type" value="Genomic_DNA"/>
</dbReference>
<feature type="compositionally biased region" description="Acidic residues" evidence="4">
    <location>
        <begin position="112"/>
        <end position="134"/>
    </location>
</feature>
<accession>A0A835VG27</accession>
<keyword evidence="3" id="KW-0597">Phosphoprotein</keyword>
<comment type="subcellular location">
    <subcellularLocation>
        <location evidence="1">Cytoplasm</location>
    </subcellularLocation>
</comment>
<dbReference type="Proteomes" id="UP000639772">
    <property type="component" value="Unassembled WGS sequence"/>
</dbReference>
<evidence type="ECO:0000313" key="7">
    <source>
        <dbReference type="Proteomes" id="UP000639772"/>
    </source>
</evidence>
<dbReference type="SUPFAM" id="SSF51045">
    <property type="entry name" value="WW domain"/>
    <property type="match status" value="1"/>
</dbReference>
<evidence type="ECO:0000259" key="5">
    <source>
        <dbReference type="PROSITE" id="PS50020"/>
    </source>
</evidence>
<dbReference type="PANTHER" id="PTHR14791:SF29">
    <property type="entry name" value="PROTEIN KIBRA"/>
    <property type="match status" value="1"/>
</dbReference>
<organism evidence="6 7">
    <name type="scientific">Vanilla planifolia</name>
    <name type="common">Vanilla</name>
    <dbReference type="NCBI Taxonomy" id="51239"/>
    <lineage>
        <taxon>Eukaryota</taxon>
        <taxon>Viridiplantae</taxon>
        <taxon>Streptophyta</taxon>
        <taxon>Embryophyta</taxon>
        <taxon>Tracheophyta</taxon>
        <taxon>Spermatophyta</taxon>
        <taxon>Magnoliopsida</taxon>
        <taxon>Liliopsida</taxon>
        <taxon>Asparagales</taxon>
        <taxon>Orchidaceae</taxon>
        <taxon>Vanilloideae</taxon>
        <taxon>Vanilleae</taxon>
        <taxon>Vanilla</taxon>
    </lineage>
</organism>
<feature type="compositionally biased region" description="Basic and acidic residues" evidence="4">
    <location>
        <begin position="90"/>
        <end position="104"/>
    </location>
</feature>
<evidence type="ECO:0000256" key="2">
    <source>
        <dbReference type="ARBA" id="ARBA00022490"/>
    </source>
</evidence>
<feature type="region of interest" description="Disordered" evidence="4">
    <location>
        <begin position="90"/>
        <end position="134"/>
    </location>
</feature>
<evidence type="ECO:0000256" key="3">
    <source>
        <dbReference type="ARBA" id="ARBA00022553"/>
    </source>
</evidence>
<proteinExistence type="predicted"/>
<keyword evidence="2" id="KW-0963">Cytoplasm</keyword>
<feature type="domain" description="WW" evidence="5">
    <location>
        <begin position="62"/>
        <end position="96"/>
    </location>
</feature>
<evidence type="ECO:0000256" key="4">
    <source>
        <dbReference type="SAM" id="MobiDB-lite"/>
    </source>
</evidence>
<gene>
    <name evidence="6" type="ORF">HPP92_006155</name>
</gene>
<dbReference type="InterPro" id="IPR036020">
    <property type="entry name" value="WW_dom_sf"/>
</dbReference>
<dbReference type="PANTHER" id="PTHR14791">
    <property type="entry name" value="BOMB/KIRA PROTEINS"/>
    <property type="match status" value="1"/>
</dbReference>
<dbReference type="Gene3D" id="2.20.70.10">
    <property type="match status" value="1"/>
</dbReference>
<reference evidence="6 7" key="1">
    <citation type="journal article" date="2020" name="Nat. Food">
        <title>A phased Vanilla planifolia genome enables genetic improvement of flavour and production.</title>
        <authorList>
            <person name="Hasing T."/>
            <person name="Tang H."/>
            <person name="Brym M."/>
            <person name="Khazi F."/>
            <person name="Huang T."/>
            <person name="Chambers A.H."/>
        </authorList>
    </citation>
    <scope>NUCLEOTIDE SEQUENCE [LARGE SCALE GENOMIC DNA]</scope>
    <source>
        <tissue evidence="6">Leaf</tissue>
    </source>
</reference>
<dbReference type="OrthoDB" id="1930512at2759"/>
<dbReference type="AlphaFoldDB" id="A0A835VG27"/>
<dbReference type="InterPro" id="IPR001202">
    <property type="entry name" value="WW_dom"/>
</dbReference>
<evidence type="ECO:0000256" key="1">
    <source>
        <dbReference type="ARBA" id="ARBA00004496"/>
    </source>
</evidence>
<protein>
    <recommendedName>
        <fullName evidence="5">WW domain-containing protein</fullName>
    </recommendedName>
</protein>
<name>A0A835VG27_VANPL</name>
<sequence length="193" mass="21439">MVAPNIEEISASLRNCSLGGRRETKTQHRQVAPPPERLRRRRPLEDDASDYAGITVDLNSEVPLPCYWEQCLDMRTGEFYYVNRADGTRTTEDPRLASTSRRDCCSSSEQENSNDDDDEESEQDGESSADNDANYEDEDIYATSSCYFSVGGDDVLVAAGCKSCFIYIMVPRRVAACPNCGGGLLHLSRSGHF</sequence>
<comment type="caution">
    <text evidence="6">The sequence shown here is derived from an EMBL/GenBank/DDBJ whole genome shotgun (WGS) entry which is preliminary data.</text>
</comment>
<feature type="region of interest" description="Disordered" evidence="4">
    <location>
        <begin position="17"/>
        <end position="46"/>
    </location>
</feature>
<evidence type="ECO:0000313" key="6">
    <source>
        <dbReference type="EMBL" id="KAG0495161.1"/>
    </source>
</evidence>
<dbReference type="PROSITE" id="PS50020">
    <property type="entry name" value="WW_DOMAIN_2"/>
    <property type="match status" value="1"/>
</dbReference>